<dbReference type="OrthoDB" id="3540818at2"/>
<dbReference type="RefSeq" id="WP_012787375.1">
    <property type="nucleotide sequence ID" value="NC_013131.1"/>
</dbReference>
<dbReference type="AlphaFoldDB" id="C7Q676"/>
<name>C7Q676_CATAD</name>
<evidence type="ECO:0000313" key="3">
    <source>
        <dbReference type="Proteomes" id="UP000000851"/>
    </source>
</evidence>
<feature type="chain" id="PRO_5038805037" description="Secreted protein" evidence="1">
    <location>
        <begin position="33"/>
        <end position="170"/>
    </location>
</feature>
<gene>
    <name evidence="2" type="ordered locus">Caci_3174</name>
</gene>
<dbReference type="InParanoid" id="C7Q676"/>
<evidence type="ECO:0000313" key="2">
    <source>
        <dbReference type="EMBL" id="ACU72082.1"/>
    </source>
</evidence>
<proteinExistence type="predicted"/>
<feature type="signal peptide" evidence="1">
    <location>
        <begin position="1"/>
        <end position="32"/>
    </location>
</feature>
<protein>
    <recommendedName>
        <fullName evidence="4">Secreted protein</fullName>
    </recommendedName>
</protein>
<accession>C7Q676</accession>
<reference evidence="2 3" key="1">
    <citation type="journal article" date="2009" name="Stand. Genomic Sci.">
        <title>Complete genome sequence of Catenulispora acidiphila type strain (ID 139908).</title>
        <authorList>
            <person name="Copeland A."/>
            <person name="Lapidus A."/>
            <person name="Glavina Del Rio T."/>
            <person name="Nolan M."/>
            <person name="Lucas S."/>
            <person name="Chen F."/>
            <person name="Tice H."/>
            <person name="Cheng J.F."/>
            <person name="Bruce D."/>
            <person name="Goodwin L."/>
            <person name="Pitluck S."/>
            <person name="Mikhailova N."/>
            <person name="Pati A."/>
            <person name="Ivanova N."/>
            <person name="Mavromatis K."/>
            <person name="Chen A."/>
            <person name="Palaniappan K."/>
            <person name="Chain P."/>
            <person name="Land M."/>
            <person name="Hauser L."/>
            <person name="Chang Y.J."/>
            <person name="Jeffries C.D."/>
            <person name="Chertkov O."/>
            <person name="Brettin T."/>
            <person name="Detter J.C."/>
            <person name="Han C."/>
            <person name="Ali Z."/>
            <person name="Tindall B.J."/>
            <person name="Goker M."/>
            <person name="Bristow J."/>
            <person name="Eisen J.A."/>
            <person name="Markowitz V."/>
            <person name="Hugenholtz P."/>
            <person name="Kyrpides N.C."/>
            <person name="Klenk H.P."/>
        </authorList>
    </citation>
    <scope>NUCLEOTIDE SEQUENCE [LARGE SCALE GENOMIC DNA]</scope>
    <source>
        <strain evidence="3">DSM 44928 / JCM 14897 / NBRC 102108 / NRRL B-24433 / ID139908</strain>
    </source>
</reference>
<dbReference type="Proteomes" id="UP000000851">
    <property type="component" value="Chromosome"/>
</dbReference>
<dbReference type="HOGENOM" id="CLU_1617140_0_0_11"/>
<keyword evidence="3" id="KW-1185">Reference proteome</keyword>
<evidence type="ECO:0000256" key="1">
    <source>
        <dbReference type="SAM" id="SignalP"/>
    </source>
</evidence>
<sequence length="170" mass="17009" precursor="true">MLSSPTVRRLAVAATVALGAALVPAVTAGAAAQDPIQDPLPITPNTSFIGLVNGKAADAVITVVCPGPVSSTSVGHPVSGQTAEVRSIVPPVTAPGGFTGSAGREIVAGFSPASTAAQNIVFTSYFAPAKIPTTWWVPCGGTATMTFVPLPTSPTARSYTLTVAFANIAY</sequence>
<organism evidence="2 3">
    <name type="scientific">Catenulispora acidiphila (strain DSM 44928 / JCM 14897 / NBRC 102108 / NRRL B-24433 / ID139908)</name>
    <dbReference type="NCBI Taxonomy" id="479433"/>
    <lineage>
        <taxon>Bacteria</taxon>
        <taxon>Bacillati</taxon>
        <taxon>Actinomycetota</taxon>
        <taxon>Actinomycetes</taxon>
        <taxon>Catenulisporales</taxon>
        <taxon>Catenulisporaceae</taxon>
        <taxon>Catenulispora</taxon>
    </lineage>
</organism>
<dbReference type="eggNOG" id="ENOG5034BBU">
    <property type="taxonomic scope" value="Bacteria"/>
</dbReference>
<evidence type="ECO:0008006" key="4">
    <source>
        <dbReference type="Google" id="ProtNLM"/>
    </source>
</evidence>
<dbReference type="KEGG" id="cai:Caci_3174"/>
<keyword evidence="1" id="KW-0732">Signal</keyword>
<dbReference type="EMBL" id="CP001700">
    <property type="protein sequence ID" value="ACU72082.1"/>
    <property type="molecule type" value="Genomic_DNA"/>
</dbReference>